<gene>
    <name evidence="3" type="ORF">A7K91_00205</name>
</gene>
<feature type="chain" id="PRO_5039311532" description="Dockerin domain-containing protein" evidence="1">
    <location>
        <begin position="31"/>
        <end position="1896"/>
    </location>
</feature>
<organism evidence="3 4">
    <name type="scientific">Paenibacillus oryzae</name>
    <dbReference type="NCBI Taxonomy" id="1844972"/>
    <lineage>
        <taxon>Bacteria</taxon>
        <taxon>Bacillati</taxon>
        <taxon>Bacillota</taxon>
        <taxon>Bacilli</taxon>
        <taxon>Bacillales</taxon>
        <taxon>Paenibacillaceae</taxon>
        <taxon>Paenibacillus</taxon>
    </lineage>
</organism>
<keyword evidence="4" id="KW-1185">Reference proteome</keyword>
<proteinExistence type="predicted"/>
<dbReference type="InterPro" id="IPR018247">
    <property type="entry name" value="EF_Hand_1_Ca_BS"/>
</dbReference>
<feature type="domain" description="Dockerin" evidence="2">
    <location>
        <begin position="1831"/>
        <end position="1896"/>
    </location>
</feature>
<evidence type="ECO:0000313" key="4">
    <source>
        <dbReference type="Proteomes" id="UP000092024"/>
    </source>
</evidence>
<dbReference type="SUPFAM" id="SSF63446">
    <property type="entry name" value="Type I dockerin domain"/>
    <property type="match status" value="1"/>
</dbReference>
<dbReference type="PROSITE" id="PS51766">
    <property type="entry name" value="DOCKERIN"/>
    <property type="match status" value="1"/>
</dbReference>
<comment type="caution">
    <text evidence="3">The sequence shown here is derived from an EMBL/GenBank/DDBJ whole genome shotgun (WGS) entry which is preliminary data.</text>
</comment>
<dbReference type="PROSITE" id="PS00018">
    <property type="entry name" value="EF_HAND_1"/>
    <property type="match status" value="1"/>
</dbReference>
<dbReference type="EMBL" id="LYPA01000044">
    <property type="protein sequence ID" value="OBR66740.1"/>
    <property type="molecule type" value="Genomic_DNA"/>
</dbReference>
<dbReference type="OrthoDB" id="1829213at2"/>
<feature type="signal peptide" evidence="1">
    <location>
        <begin position="1"/>
        <end position="30"/>
    </location>
</feature>
<evidence type="ECO:0000313" key="3">
    <source>
        <dbReference type="EMBL" id="OBR66740.1"/>
    </source>
</evidence>
<dbReference type="Proteomes" id="UP000092024">
    <property type="component" value="Unassembled WGS sequence"/>
</dbReference>
<dbReference type="InterPro" id="IPR036439">
    <property type="entry name" value="Dockerin_dom_sf"/>
</dbReference>
<dbReference type="InterPro" id="IPR016134">
    <property type="entry name" value="Dockerin_dom"/>
</dbReference>
<reference evidence="3 4" key="1">
    <citation type="submission" date="2016-05" db="EMBL/GenBank/DDBJ databases">
        <title>Paenibacillus oryzae. sp. nov., isolated from the rice root.</title>
        <authorList>
            <person name="Zhang J."/>
            <person name="Zhang X."/>
        </authorList>
    </citation>
    <scope>NUCLEOTIDE SEQUENCE [LARGE SCALE GENOMIC DNA]</scope>
    <source>
        <strain evidence="3 4">1DrF-4</strain>
    </source>
</reference>
<dbReference type="RefSeq" id="WP_068681401.1">
    <property type="nucleotide sequence ID" value="NZ_LYPA01000044.1"/>
</dbReference>
<dbReference type="STRING" id="1844972.A7K91_00205"/>
<sequence>MTIYRLLKRSLAATLALAMLFGVASFPARADASNTDYSIANEFMKYSINSKTGGFSIETIDGHPQKAFDNNLPLLYREDTARSNGTSFTTVRIDGKDYIFGQEYGWFGIDTKLHEPVVSEQGRLLTIAWDIKGYTITQKVSISIDPNNSRAGNIGISYDVQNNNAKVGTVGIRLLLDNALGSQIDSPHVLVDPTQPTIVETEYSGDNLPQQIRYVDSLSASDKMAYALLSGWSGKQDVNVDKVIVGHWVNLANTRYDYTPNPNVDFTNYSNKYLVPDTATAYYWNEKSIEPGAVRISEMLYGIGNFSDQTQKEHISIGIQTENVVLTNDKKAYENNGVFKAAVTIDNSVSGARELLEPVVKLSLDEGLVFAATNTREYNVQITGGLNIGTVFDIPNVEIIAEAQPMITSKRLIVSLNATEIIDSSTHKLVDYSANTNILIPAVEGKTPEVSMKHVFPAAVYYEGDKNITVSGDMKVLDEALSGSDGWSLYLVSSSSGEAALIDKRKISFIEEGQTLAFSTDQTLAVGKHDIEFRFTNQQLIDAFGTKIKATTTLDVTNNVADKSASYGIVSLVRLTNASNNRQLYDYVSFANEDVMKKFLSGDVKRDGLLHKNIQFEEDKTEILLTLRGKVRLMGTGTEQYYSASKADGDITINNILTYDSNEALKMTVNNNGAKLEGDGTIKVINSINIWHNKWHYEVENGTKYSLDGEAVSEDEAQALELKLGDAGTMLQNIAGFLINIKYGVMTQDDDDFGISFGGRISLPLKAPDPSQGDEPDEYKGSLTANVEDVLYGSKDGDIGFRGVNTTLSVDLPEDILGPLVGNEVGAKAEITINTIEDIYSIDAGVKITVLEVEGSLALKKVSINSVPKMMLDKITFFLASDNTRIPVVSPYVFIMGLGGGISNLADTIAGEPAGQLPPLTIHLQTRLLINLIMVGDFKLDAKLSGLSIEGSAHLNGDDDGRILNIQAGMNIQWISPFQLNAYGSISIHAGIIRGGITIKITEDYFYGYVYAGLFIPDSIPFVGGKEIGGVEAAVSSDFVGANFKVIGIKLGFIYYWNGDLSFGGSIDLSSRGKAVHYVQSEALDENGNLVPTTMAYGTNMRRLATKAVAKTRAGNGVTKEVSPATKDSLLFEIPLRGFVKPSASEIIVTNPDGTKLTMVEDDDKGNGNYLVQSLDGVNYLYISITDPSLVVAGNWSISVATPDVYIDNFEVNSVDDMPELTGISASNSKNESRDIKVSWTTDKPSNYSGALNVYVTSDPSTLQSIESLNIQDTSSLISIGNLELDEIKSGSHVFTLPESFPQGDYHVVAMLVNHQGGMSKKMTSSTVAFTNPLLPQKPQSVSAVYSGDGYVKVDVMGSDKTATHYFVAIQDEDGVEVENSFGQFKVDNDIILKPLEDKTNRPLLEEGKTYLVKVQAVRIVEDPLAHTEYYRSAEFASSQSFVMPSMDKPKLLSVETNIDRSKELYYLNTDQLEITYTFDKPVKMTSILNTEEKSTPQEFKTVWSFQESLEDGQQLIDFIAVGENRDTIQGSRSSGAIGFTVDTKAPALLLGEEVETSLDKDNVENTVSNQVVFVGANGSYSFHGVTEPSAALTLDGSSEGMVRNPDGTFVVNRITTSEDPDQTLILKAVDDAGNETVVQVYLVNRALSEFESIKLISDLESSDDQPDYIELGIGGKTELSVKALRTVGNTILKADDVVWHVLYNQNIISLSQDGTIEALAPGETAIKVSYRLSAFEGQDGETVYKELSDVIKISVKDLGYRYEVRQTQGFSLFTLYTEINMGKATVVIEGNKQTLLYDNLKKAYIGSSRSLVTGEQLTANLVFEPTVKSPILLRGDTNGSGTIDKSDVSATMDAIFNNVYKGFSSSENWLRADKNGDGIVDITDAQLTLMEALRR</sequence>
<evidence type="ECO:0000256" key="1">
    <source>
        <dbReference type="SAM" id="SignalP"/>
    </source>
</evidence>
<dbReference type="Gene3D" id="1.10.1330.10">
    <property type="entry name" value="Dockerin domain"/>
    <property type="match status" value="1"/>
</dbReference>
<keyword evidence="1" id="KW-0732">Signal</keyword>
<accession>A0A1A5YMV4</accession>
<protein>
    <recommendedName>
        <fullName evidence="2">Dockerin domain-containing protein</fullName>
    </recommendedName>
</protein>
<dbReference type="GO" id="GO:0000272">
    <property type="term" value="P:polysaccharide catabolic process"/>
    <property type="evidence" value="ECO:0007669"/>
    <property type="project" value="InterPro"/>
</dbReference>
<name>A0A1A5YMV4_9BACL</name>
<evidence type="ECO:0000259" key="2">
    <source>
        <dbReference type="PROSITE" id="PS51766"/>
    </source>
</evidence>